<protein>
    <recommendedName>
        <fullName evidence="8">Major facilitator superfamily (MFS) profile domain-containing protein</fullName>
    </recommendedName>
</protein>
<dbReference type="SUPFAM" id="SSF103473">
    <property type="entry name" value="MFS general substrate transporter"/>
    <property type="match status" value="1"/>
</dbReference>
<comment type="similarity">
    <text evidence="2">Belongs to the major facilitator superfamily. Monocarboxylate porter (TC 2.A.1.13) family.</text>
</comment>
<dbReference type="Gene3D" id="3.40.1050.10">
    <property type="entry name" value="Carbonic anhydrase"/>
    <property type="match status" value="1"/>
</dbReference>
<gene>
    <name evidence="9" type="ORF">TCE0_043r15507</name>
</gene>
<feature type="transmembrane region" description="Helical" evidence="7">
    <location>
        <begin position="394"/>
        <end position="413"/>
    </location>
</feature>
<feature type="transmembrane region" description="Helical" evidence="7">
    <location>
        <begin position="197"/>
        <end position="217"/>
    </location>
</feature>
<evidence type="ECO:0000256" key="6">
    <source>
        <dbReference type="ARBA" id="ARBA00023136"/>
    </source>
</evidence>
<keyword evidence="4 7" id="KW-0812">Transmembrane</keyword>
<proteinExistence type="inferred from homology"/>
<dbReference type="InterPro" id="IPR036874">
    <property type="entry name" value="Carbonic_anhydrase_sf"/>
</dbReference>
<dbReference type="Gene3D" id="1.20.1250.20">
    <property type="entry name" value="MFS general substrate transporter like domains"/>
    <property type="match status" value="2"/>
</dbReference>
<dbReference type="AlphaFoldDB" id="A0A0B8MYL6"/>
<dbReference type="GO" id="GO:0022857">
    <property type="term" value="F:transmembrane transporter activity"/>
    <property type="evidence" value="ECO:0007669"/>
    <property type="project" value="InterPro"/>
</dbReference>
<feature type="transmembrane region" description="Helical" evidence="7">
    <location>
        <begin position="168"/>
        <end position="190"/>
    </location>
</feature>
<evidence type="ECO:0000256" key="3">
    <source>
        <dbReference type="ARBA" id="ARBA00022448"/>
    </source>
</evidence>
<dbReference type="InterPro" id="IPR020846">
    <property type="entry name" value="MFS_dom"/>
</dbReference>
<sequence>MTVNIASRRKVVVHRNAGGNIRHALRDILILDTLVKLNEIAIVHHTDCGTMRFTDQQLQAALKEQAGEAHWAEVEKIDFGATLGVEESLKRDLQWVQGNPLLRDTLKQATQGFIFDLKTGRVEKVEAWSVVLGSWCVLFCSFGWINSIGVFQNYYKATLLSQYSDSTIAWITSLQIFFMYAMGPVSGSLYDNYGPRYSLLLGTFLHVFGLMMCSISKEYYQVLLSQGVCSAIGVSIIFQPATSVIPGWFAKKRGTAYGIMSSGSSIGGVIFPIMSQRLIPEVGFGWAMRIGAFVILFLLIIANLTIRSRLPPSPRPLSRSALTQPLREMKMLLVTAGFTLLTFGMYIPIDYLVVEGISNGIGTNLAQYLPAIMNAGSFFGRLSSGIFADLVGTYNVFAIVCCLAGILVLALWIPTTSTAGTIVFAVLFGYTSGAYVSLAAALVVKISPFQQIGYRVGLIFLFASIGGLTTNPIAGALLANDNGSYRDMKIFAGVILLSGTTLVFSARLQHTGLKLMAKF</sequence>
<dbReference type="PANTHER" id="PTHR11360">
    <property type="entry name" value="MONOCARBOXYLATE TRANSPORTER"/>
    <property type="match status" value="1"/>
</dbReference>
<evidence type="ECO:0000256" key="7">
    <source>
        <dbReference type="SAM" id="Phobius"/>
    </source>
</evidence>
<feature type="transmembrane region" description="Helical" evidence="7">
    <location>
        <begin position="456"/>
        <end position="478"/>
    </location>
</feature>
<name>A0A0B8MYL6_TALPI</name>
<evidence type="ECO:0000256" key="4">
    <source>
        <dbReference type="ARBA" id="ARBA00022692"/>
    </source>
</evidence>
<comment type="subcellular location">
    <subcellularLocation>
        <location evidence="1">Membrane</location>
        <topology evidence="1">Multi-pass membrane protein</topology>
    </subcellularLocation>
</comment>
<feature type="transmembrane region" description="Helical" evidence="7">
    <location>
        <begin position="490"/>
        <end position="508"/>
    </location>
</feature>
<dbReference type="InterPro" id="IPR050327">
    <property type="entry name" value="Proton-linked_MCT"/>
</dbReference>
<dbReference type="Pfam" id="PF07690">
    <property type="entry name" value="MFS_1"/>
    <property type="match status" value="1"/>
</dbReference>
<dbReference type="CDD" id="cd17352">
    <property type="entry name" value="MFS_MCT_SLC16"/>
    <property type="match status" value="1"/>
</dbReference>
<feature type="domain" description="Major facilitator superfamily (MFS) profile" evidence="8">
    <location>
        <begin position="104"/>
        <end position="510"/>
    </location>
</feature>
<dbReference type="SUPFAM" id="SSF53056">
    <property type="entry name" value="beta-carbonic anhydrase, cab"/>
    <property type="match status" value="1"/>
</dbReference>
<keyword evidence="6 7" id="KW-0472">Membrane</keyword>
<accession>A0A0B8MYL6</accession>
<feature type="transmembrane region" description="Helical" evidence="7">
    <location>
        <begin position="127"/>
        <end position="148"/>
    </location>
</feature>
<dbReference type="GO" id="GO:0016020">
    <property type="term" value="C:membrane"/>
    <property type="evidence" value="ECO:0007669"/>
    <property type="project" value="UniProtKB-SubCell"/>
</dbReference>
<feature type="transmembrane region" description="Helical" evidence="7">
    <location>
        <begin position="365"/>
        <end position="382"/>
    </location>
</feature>
<dbReference type="PROSITE" id="PS50850">
    <property type="entry name" value="MFS"/>
    <property type="match status" value="1"/>
</dbReference>
<keyword evidence="3" id="KW-0813">Transport</keyword>
<dbReference type="InterPro" id="IPR011701">
    <property type="entry name" value="MFS"/>
</dbReference>
<evidence type="ECO:0000256" key="1">
    <source>
        <dbReference type="ARBA" id="ARBA00004141"/>
    </source>
</evidence>
<evidence type="ECO:0000256" key="5">
    <source>
        <dbReference type="ARBA" id="ARBA00022989"/>
    </source>
</evidence>
<feature type="transmembrane region" description="Helical" evidence="7">
    <location>
        <begin position="286"/>
        <end position="310"/>
    </location>
</feature>
<feature type="transmembrane region" description="Helical" evidence="7">
    <location>
        <begin position="256"/>
        <end position="274"/>
    </location>
</feature>
<feature type="transmembrane region" description="Helical" evidence="7">
    <location>
        <begin position="223"/>
        <end position="249"/>
    </location>
</feature>
<dbReference type="GO" id="GO:0004089">
    <property type="term" value="F:carbonate dehydratase activity"/>
    <property type="evidence" value="ECO:0007669"/>
    <property type="project" value="InterPro"/>
</dbReference>
<evidence type="ECO:0000313" key="9">
    <source>
        <dbReference type="EMBL" id="GAM41961.1"/>
    </source>
</evidence>
<keyword evidence="5 7" id="KW-1133">Transmembrane helix</keyword>
<evidence type="ECO:0000259" key="8">
    <source>
        <dbReference type="PROSITE" id="PS50850"/>
    </source>
</evidence>
<feature type="transmembrane region" description="Helical" evidence="7">
    <location>
        <begin position="419"/>
        <end position="444"/>
    </location>
</feature>
<dbReference type="InterPro" id="IPR036259">
    <property type="entry name" value="MFS_trans_sf"/>
</dbReference>
<dbReference type="PANTHER" id="PTHR11360:SF224">
    <property type="entry name" value="MAJOR FACILITATOR SUPERFAMILY (MFS) PROFILE DOMAIN-CONTAINING PROTEIN-RELATED"/>
    <property type="match status" value="1"/>
</dbReference>
<reference evidence="9" key="1">
    <citation type="submission" date="2014-12" db="EMBL/GenBank/DDBJ databases">
        <title>Draft genome sequence of Talaromyces cellulolyticus Y-94, a source of lignocellulosic biomass-degrading enzymes.</title>
        <authorList>
            <person name="Fujii T."/>
            <person name="Koike H."/>
            <person name="Sawayama S."/>
            <person name="Yano S."/>
            <person name="Inoue H."/>
        </authorList>
    </citation>
    <scope>NUCLEOTIDE SEQUENCE</scope>
    <source>
        <strain evidence="9">Y-94</strain>
    </source>
</reference>
<evidence type="ECO:0000256" key="2">
    <source>
        <dbReference type="ARBA" id="ARBA00006727"/>
    </source>
</evidence>
<feature type="transmembrane region" description="Helical" evidence="7">
    <location>
        <begin position="331"/>
        <end position="353"/>
    </location>
</feature>
<organism evidence="9">
    <name type="scientific">Talaromyces pinophilus</name>
    <name type="common">Penicillium pinophilum</name>
    <dbReference type="NCBI Taxonomy" id="128442"/>
    <lineage>
        <taxon>Eukaryota</taxon>
        <taxon>Fungi</taxon>
        <taxon>Dikarya</taxon>
        <taxon>Ascomycota</taxon>
        <taxon>Pezizomycotina</taxon>
        <taxon>Eurotiomycetes</taxon>
        <taxon>Eurotiomycetidae</taxon>
        <taxon>Eurotiales</taxon>
        <taxon>Trichocomaceae</taxon>
        <taxon>Talaromyces</taxon>
        <taxon>Talaromyces sect. Talaromyces</taxon>
    </lineage>
</organism>
<dbReference type="EMBL" id="DF933839">
    <property type="protein sequence ID" value="GAM41961.1"/>
    <property type="molecule type" value="Genomic_DNA"/>
</dbReference>
<dbReference type="GO" id="GO:0008270">
    <property type="term" value="F:zinc ion binding"/>
    <property type="evidence" value="ECO:0007669"/>
    <property type="project" value="InterPro"/>
</dbReference>